<dbReference type="Proteomes" id="UP001321477">
    <property type="component" value="Chromosome"/>
</dbReference>
<evidence type="ECO:0000313" key="1">
    <source>
        <dbReference type="EMBL" id="BDZ54879.1"/>
    </source>
</evidence>
<proteinExistence type="predicted"/>
<sequence>MSRSSALMICFRTRRCAAAVWYAMGSTPGRAVVPVHERILSFGPLERHDPVAAVDITRQRVGSLHHGRLWPLGHRNDAG</sequence>
<accession>A0ABM8H297</accession>
<evidence type="ECO:0008006" key="3">
    <source>
        <dbReference type="Google" id="ProtNLM"/>
    </source>
</evidence>
<keyword evidence="2" id="KW-1185">Reference proteome</keyword>
<dbReference type="EMBL" id="AP027734">
    <property type="protein sequence ID" value="BDZ54879.1"/>
    <property type="molecule type" value="Genomic_DNA"/>
</dbReference>
<protein>
    <recommendedName>
        <fullName evidence="3">Secreted protein</fullName>
    </recommendedName>
</protein>
<reference evidence="2" key="1">
    <citation type="journal article" date="2019" name="Int. J. Syst. Evol. Microbiol.">
        <title>The Global Catalogue of Microorganisms (GCM) 10K type strain sequencing project: providing services to taxonomists for standard genome sequencing and annotation.</title>
        <authorList>
            <consortium name="The Broad Institute Genomics Platform"/>
            <consortium name="The Broad Institute Genome Sequencing Center for Infectious Disease"/>
            <person name="Wu L."/>
            <person name="Ma J."/>
        </authorList>
    </citation>
    <scope>NUCLEOTIDE SEQUENCE [LARGE SCALE GENOMIC DNA]</scope>
    <source>
        <strain evidence="2">NBRC 109019</strain>
    </source>
</reference>
<evidence type="ECO:0000313" key="2">
    <source>
        <dbReference type="Proteomes" id="UP001321477"/>
    </source>
</evidence>
<name>A0ABM8H297_9MICO</name>
<gene>
    <name evidence="1" type="ORF">GCM10025870_19520</name>
</gene>
<organism evidence="1 2">
    <name type="scientific">Agromyces marinus</name>
    <dbReference type="NCBI Taxonomy" id="1389020"/>
    <lineage>
        <taxon>Bacteria</taxon>
        <taxon>Bacillati</taxon>
        <taxon>Actinomycetota</taxon>
        <taxon>Actinomycetes</taxon>
        <taxon>Micrococcales</taxon>
        <taxon>Microbacteriaceae</taxon>
        <taxon>Agromyces</taxon>
    </lineage>
</organism>
<dbReference type="RefSeq" id="WP_286329747.1">
    <property type="nucleotide sequence ID" value="NZ_AP027734.1"/>
</dbReference>